<dbReference type="EMBL" id="JARKHS020035337">
    <property type="protein sequence ID" value="KAK8757320.1"/>
    <property type="molecule type" value="Genomic_DNA"/>
</dbReference>
<feature type="transmembrane region" description="Helical" evidence="1">
    <location>
        <begin position="135"/>
        <end position="159"/>
    </location>
</feature>
<feature type="transmembrane region" description="Helical" evidence="1">
    <location>
        <begin position="171"/>
        <end position="193"/>
    </location>
</feature>
<protein>
    <recommendedName>
        <fullName evidence="4">RING-CH-type domain-containing protein</fullName>
    </recommendedName>
</protein>
<reference evidence="2 3" key="1">
    <citation type="journal article" date="2023" name="Arcadia Sci">
        <title>De novo assembly of a long-read Amblyomma americanum tick genome.</title>
        <authorList>
            <person name="Chou S."/>
            <person name="Poskanzer K.E."/>
            <person name="Rollins M."/>
            <person name="Thuy-Boun P.S."/>
        </authorList>
    </citation>
    <scope>NUCLEOTIDE SEQUENCE [LARGE SCALE GENOMIC DNA]</scope>
    <source>
        <strain evidence="2">F_SG_1</strain>
        <tissue evidence="2">Salivary glands</tissue>
    </source>
</reference>
<dbReference type="PANTHER" id="PTHR46065">
    <property type="entry name" value="E3 UBIQUITIN-PROTEIN LIGASE MARCH 2/3 FAMILY MEMBER"/>
    <property type="match status" value="1"/>
</dbReference>
<proteinExistence type="predicted"/>
<keyword evidence="3" id="KW-1185">Reference proteome</keyword>
<evidence type="ECO:0000256" key="1">
    <source>
        <dbReference type="SAM" id="Phobius"/>
    </source>
</evidence>
<organism evidence="2 3">
    <name type="scientific">Amblyomma americanum</name>
    <name type="common">Lone star tick</name>
    <dbReference type="NCBI Taxonomy" id="6943"/>
    <lineage>
        <taxon>Eukaryota</taxon>
        <taxon>Metazoa</taxon>
        <taxon>Ecdysozoa</taxon>
        <taxon>Arthropoda</taxon>
        <taxon>Chelicerata</taxon>
        <taxon>Arachnida</taxon>
        <taxon>Acari</taxon>
        <taxon>Parasitiformes</taxon>
        <taxon>Ixodida</taxon>
        <taxon>Ixodoidea</taxon>
        <taxon>Ixodidae</taxon>
        <taxon>Amblyomminae</taxon>
        <taxon>Amblyomma</taxon>
    </lineage>
</organism>
<keyword evidence="1" id="KW-0472">Membrane</keyword>
<keyword evidence="1" id="KW-1133">Transmembrane helix</keyword>
<name>A0AAQ4D4D0_AMBAM</name>
<evidence type="ECO:0000313" key="2">
    <source>
        <dbReference type="EMBL" id="KAK8757320.1"/>
    </source>
</evidence>
<evidence type="ECO:0000313" key="3">
    <source>
        <dbReference type="Proteomes" id="UP001321473"/>
    </source>
</evidence>
<gene>
    <name evidence="2" type="ORF">V5799_005054</name>
</gene>
<dbReference type="Proteomes" id="UP001321473">
    <property type="component" value="Unassembled WGS sequence"/>
</dbReference>
<dbReference type="PANTHER" id="PTHR46065:SF3">
    <property type="entry name" value="FI20425P1"/>
    <property type="match status" value="1"/>
</dbReference>
<dbReference type="GO" id="GO:0004842">
    <property type="term" value="F:ubiquitin-protein transferase activity"/>
    <property type="evidence" value="ECO:0007669"/>
    <property type="project" value="TreeGrafter"/>
</dbReference>
<sequence>MRHATSQPEITGGGACHSDAIDDECEVAIDAASTTSAGTSSGSASSFPSGEEAESGLSCLLCCGLRGDLEEPLFRSPCRCPDAFVHRSCVEEQLFRWADGADACPACGARYPLRRRTKPLWRWFWDQESRDDATLFAVNLVFSAGNVGVLSMAWMYVLFEYRSSTWLPTSWLASALFVFSVFWVGFGCFRFYVVYSSYARWRRANTTVNVLLADKGAAQA</sequence>
<dbReference type="InterPro" id="IPR013083">
    <property type="entry name" value="Znf_RING/FYVE/PHD"/>
</dbReference>
<comment type="caution">
    <text evidence="2">The sequence shown here is derived from an EMBL/GenBank/DDBJ whole genome shotgun (WGS) entry which is preliminary data.</text>
</comment>
<accession>A0AAQ4D4D0</accession>
<dbReference type="Gene3D" id="3.30.40.10">
    <property type="entry name" value="Zinc/RING finger domain, C3HC4 (zinc finger)"/>
    <property type="match status" value="1"/>
</dbReference>
<dbReference type="GO" id="GO:0016567">
    <property type="term" value="P:protein ubiquitination"/>
    <property type="evidence" value="ECO:0007669"/>
    <property type="project" value="TreeGrafter"/>
</dbReference>
<keyword evidence="1" id="KW-0812">Transmembrane</keyword>
<evidence type="ECO:0008006" key="4">
    <source>
        <dbReference type="Google" id="ProtNLM"/>
    </source>
</evidence>
<dbReference type="AlphaFoldDB" id="A0AAQ4D4D0"/>